<dbReference type="SMART" id="SM00320">
    <property type="entry name" value="WD40"/>
    <property type="match status" value="4"/>
</dbReference>
<dbReference type="PANTHER" id="PTHR19879">
    <property type="entry name" value="TRANSCRIPTION INITIATION FACTOR TFIID"/>
    <property type="match status" value="1"/>
</dbReference>
<proteinExistence type="predicted"/>
<dbReference type="InterPro" id="IPR015943">
    <property type="entry name" value="WD40/YVTN_repeat-like_dom_sf"/>
</dbReference>
<protein>
    <submittedName>
        <fullName evidence="1">Uncharacterized protein</fullName>
    </submittedName>
</protein>
<evidence type="ECO:0000313" key="2">
    <source>
        <dbReference type="Proteomes" id="UP001381693"/>
    </source>
</evidence>
<comment type="caution">
    <text evidence="1">The sequence shown here is derived from an EMBL/GenBank/DDBJ whole genome shotgun (WGS) entry which is preliminary data.</text>
</comment>
<dbReference type="SUPFAM" id="SSF50978">
    <property type="entry name" value="WD40 repeat-like"/>
    <property type="match status" value="1"/>
</dbReference>
<evidence type="ECO:0000313" key="1">
    <source>
        <dbReference type="EMBL" id="KAK7066262.1"/>
    </source>
</evidence>
<dbReference type="AlphaFoldDB" id="A0AAN9A1H7"/>
<dbReference type="Gene3D" id="2.130.10.10">
    <property type="entry name" value="YVTN repeat-like/Quinoprotein amine dehydrogenase"/>
    <property type="match status" value="2"/>
</dbReference>
<dbReference type="Proteomes" id="UP001381693">
    <property type="component" value="Unassembled WGS sequence"/>
</dbReference>
<sequence length="370" mass="40827">MQEVGSTKFLLQKSNTPSCIAFSPKDRFTFAFGGTDGEIAILSALRGESVRTVQLNSLSLARALNSLTFSPDGTKVLTTAVSRKVSVIDVERGDPVLTYDSCASPGEGRQPLVMHPDIAYLAACATVNARGITLIDIRMPLPLDFIFDIHEDCINDICFMDGSWPWGSGNMVLVSGSSLGQMKVHGLDGRPVYSFTVPSPLTCMAPSPEAYNKTISQGYPSVMMASTGEGLVCWCVGEQPWKWESQTVSPNRVTRMRYSHSGGILYTAQGKMNSLVHYPVYSRFHFLINFNLFPSNNGLFFPTGKMVTRYRRYPDRHQHDGSIFTHAAPVLDLDISPYNEYLVSAAHDNTIGLHRLGSPSHGWTQYCEFT</sequence>
<dbReference type="EMBL" id="JAXCGZ010019292">
    <property type="protein sequence ID" value="KAK7066262.1"/>
    <property type="molecule type" value="Genomic_DNA"/>
</dbReference>
<organism evidence="1 2">
    <name type="scientific">Halocaridina rubra</name>
    <name type="common">Hawaiian red shrimp</name>
    <dbReference type="NCBI Taxonomy" id="373956"/>
    <lineage>
        <taxon>Eukaryota</taxon>
        <taxon>Metazoa</taxon>
        <taxon>Ecdysozoa</taxon>
        <taxon>Arthropoda</taxon>
        <taxon>Crustacea</taxon>
        <taxon>Multicrustacea</taxon>
        <taxon>Malacostraca</taxon>
        <taxon>Eumalacostraca</taxon>
        <taxon>Eucarida</taxon>
        <taxon>Decapoda</taxon>
        <taxon>Pleocyemata</taxon>
        <taxon>Caridea</taxon>
        <taxon>Atyoidea</taxon>
        <taxon>Atyidae</taxon>
        <taxon>Halocaridina</taxon>
    </lineage>
</organism>
<dbReference type="InterPro" id="IPR036322">
    <property type="entry name" value="WD40_repeat_dom_sf"/>
</dbReference>
<name>A0AAN9A1H7_HALRR</name>
<keyword evidence="2" id="KW-1185">Reference proteome</keyword>
<reference evidence="1 2" key="1">
    <citation type="submission" date="2023-11" db="EMBL/GenBank/DDBJ databases">
        <title>Halocaridina rubra genome assembly.</title>
        <authorList>
            <person name="Smith C."/>
        </authorList>
    </citation>
    <scope>NUCLEOTIDE SEQUENCE [LARGE SCALE GENOMIC DNA]</scope>
    <source>
        <strain evidence="1">EP-1</strain>
        <tissue evidence="1">Whole</tissue>
    </source>
</reference>
<gene>
    <name evidence="1" type="ORF">SK128_008406</name>
</gene>
<dbReference type="InterPro" id="IPR001680">
    <property type="entry name" value="WD40_rpt"/>
</dbReference>
<accession>A0AAN9A1H7</accession>
<dbReference type="PANTHER" id="PTHR19879:SF9">
    <property type="entry name" value="TRANSCRIPTION INITIATION FACTOR TFIID SUBUNIT 5"/>
    <property type="match status" value="1"/>
</dbReference>
<dbReference type="Pfam" id="PF00400">
    <property type="entry name" value="WD40"/>
    <property type="match status" value="1"/>
</dbReference>